<protein>
    <submittedName>
        <fullName evidence="1">2871_t:CDS:1</fullName>
    </submittedName>
</protein>
<evidence type="ECO:0000313" key="2">
    <source>
        <dbReference type="Proteomes" id="UP001153678"/>
    </source>
</evidence>
<reference evidence="1" key="1">
    <citation type="submission" date="2022-08" db="EMBL/GenBank/DDBJ databases">
        <authorList>
            <person name="Kallberg Y."/>
            <person name="Tangrot J."/>
            <person name="Rosling A."/>
        </authorList>
    </citation>
    <scope>NUCLEOTIDE SEQUENCE</scope>
    <source>
        <strain evidence="1">Wild A</strain>
    </source>
</reference>
<dbReference type="OrthoDB" id="2355457at2759"/>
<sequence>MNVSQVQEQETTDDDDISIYQEKIFDYDHLTSKKIKKNIKNNVHQTQEITNDDASQKIVTNDQMQTNKSRNYHQGVKHHYDVNNDQEDDLLPEISSTMKSIEKYASNNKEITKIMFMRSRNPGSDAIAAVMKILLPKQGKNNENIKFLKGRSLEYMAQHRSRFNNDLCFYADEYIKINNINVMPNEDAFMLHVIHCLTNSDMDNHHTLQQVKELDHITNNLIIPNVTQKNASNQINNVSEVIHRHHTRRLRK</sequence>
<evidence type="ECO:0000313" key="1">
    <source>
        <dbReference type="EMBL" id="CAI2187546.1"/>
    </source>
</evidence>
<proteinExistence type="predicted"/>
<accession>A0A9W4SZT9</accession>
<keyword evidence="2" id="KW-1185">Reference proteome</keyword>
<gene>
    <name evidence="1" type="ORF">FWILDA_LOCUS13134</name>
</gene>
<name>A0A9W4SZT9_9GLOM</name>
<dbReference type="Proteomes" id="UP001153678">
    <property type="component" value="Unassembled WGS sequence"/>
</dbReference>
<dbReference type="AlphaFoldDB" id="A0A9W4SZT9"/>
<dbReference type="EMBL" id="CAMKVN010004688">
    <property type="protein sequence ID" value="CAI2187546.1"/>
    <property type="molecule type" value="Genomic_DNA"/>
</dbReference>
<comment type="caution">
    <text evidence="1">The sequence shown here is derived from an EMBL/GenBank/DDBJ whole genome shotgun (WGS) entry which is preliminary data.</text>
</comment>
<organism evidence="1 2">
    <name type="scientific">Funneliformis geosporum</name>
    <dbReference type="NCBI Taxonomy" id="1117311"/>
    <lineage>
        <taxon>Eukaryota</taxon>
        <taxon>Fungi</taxon>
        <taxon>Fungi incertae sedis</taxon>
        <taxon>Mucoromycota</taxon>
        <taxon>Glomeromycotina</taxon>
        <taxon>Glomeromycetes</taxon>
        <taxon>Glomerales</taxon>
        <taxon>Glomeraceae</taxon>
        <taxon>Funneliformis</taxon>
    </lineage>
</organism>